<name>A0ABQ1YA89_9BACL</name>
<dbReference type="PANTHER" id="PTHR30065:SF1">
    <property type="entry name" value="SURFACE PRESENTATION OF ANTIGENS PROTEIN SPAR"/>
    <property type="match status" value="1"/>
</dbReference>
<keyword evidence="12" id="KW-1185">Reference proteome</keyword>
<feature type="transmembrane region" description="Helical" evidence="10">
    <location>
        <begin position="65"/>
        <end position="87"/>
    </location>
</feature>
<comment type="function">
    <text evidence="1 10">Role in flagellar biosynthesis.</text>
</comment>
<evidence type="ECO:0000256" key="9">
    <source>
        <dbReference type="NCBIfam" id="TIGR01400"/>
    </source>
</evidence>
<comment type="similarity">
    <text evidence="2 10">Belongs to the FliR/MopE/SpaR family.</text>
</comment>
<reference evidence="12" key="1">
    <citation type="journal article" date="2019" name="Int. J. Syst. Evol. Microbiol.">
        <title>The Global Catalogue of Microorganisms (GCM) 10K type strain sequencing project: providing services to taxonomists for standard genome sequencing and annotation.</title>
        <authorList>
            <consortium name="The Broad Institute Genomics Platform"/>
            <consortium name="The Broad Institute Genome Sequencing Center for Infectious Disease"/>
            <person name="Wu L."/>
            <person name="Ma J."/>
        </authorList>
    </citation>
    <scope>NUCLEOTIDE SEQUENCE [LARGE SCALE GENOMIC DNA]</scope>
    <source>
        <strain evidence="12">CGMCC 1.12769</strain>
    </source>
</reference>
<evidence type="ECO:0000256" key="8">
    <source>
        <dbReference type="ARBA" id="ARBA00023143"/>
    </source>
</evidence>
<dbReference type="InterPro" id="IPR002010">
    <property type="entry name" value="T3SS_IM_R"/>
</dbReference>
<comment type="caution">
    <text evidence="11">The sequence shown here is derived from an EMBL/GenBank/DDBJ whole genome shotgun (WGS) entry which is preliminary data.</text>
</comment>
<keyword evidence="11" id="KW-0969">Cilium</keyword>
<keyword evidence="6 10" id="KW-1133">Transmembrane helix</keyword>
<dbReference type="PANTHER" id="PTHR30065">
    <property type="entry name" value="FLAGELLAR BIOSYNTHETIC PROTEIN FLIR"/>
    <property type="match status" value="1"/>
</dbReference>
<organism evidence="11 12">
    <name type="scientific">Paenibacillus segetis</name>
    <dbReference type="NCBI Taxonomy" id="1325360"/>
    <lineage>
        <taxon>Bacteria</taxon>
        <taxon>Bacillati</taxon>
        <taxon>Bacillota</taxon>
        <taxon>Bacilli</taxon>
        <taxon>Bacillales</taxon>
        <taxon>Paenibacillaceae</taxon>
        <taxon>Paenibacillus</taxon>
    </lineage>
</organism>
<evidence type="ECO:0000256" key="6">
    <source>
        <dbReference type="ARBA" id="ARBA00022989"/>
    </source>
</evidence>
<feature type="transmembrane region" description="Helical" evidence="10">
    <location>
        <begin position="36"/>
        <end position="53"/>
    </location>
</feature>
<keyword evidence="11" id="KW-0282">Flagellum</keyword>
<keyword evidence="4 10" id="KW-1003">Cell membrane</keyword>
<evidence type="ECO:0000256" key="1">
    <source>
        <dbReference type="ARBA" id="ARBA00002578"/>
    </source>
</evidence>
<evidence type="ECO:0000313" key="12">
    <source>
        <dbReference type="Proteomes" id="UP000659344"/>
    </source>
</evidence>
<proteinExistence type="inferred from homology"/>
<evidence type="ECO:0000256" key="5">
    <source>
        <dbReference type="ARBA" id="ARBA00022692"/>
    </source>
</evidence>
<protein>
    <recommendedName>
        <fullName evidence="3 9">Flagellar biosynthetic protein FliR</fullName>
    </recommendedName>
</protein>
<feature type="transmembrane region" description="Helical" evidence="10">
    <location>
        <begin position="210"/>
        <end position="232"/>
    </location>
</feature>
<evidence type="ECO:0000256" key="2">
    <source>
        <dbReference type="ARBA" id="ARBA00009772"/>
    </source>
</evidence>
<keyword evidence="7 10" id="KW-0472">Membrane</keyword>
<dbReference type="Pfam" id="PF01311">
    <property type="entry name" value="Bac_export_1"/>
    <property type="match status" value="1"/>
</dbReference>
<evidence type="ECO:0000256" key="4">
    <source>
        <dbReference type="ARBA" id="ARBA00022475"/>
    </source>
</evidence>
<keyword evidence="5 10" id="KW-0812">Transmembrane</keyword>
<keyword evidence="8 10" id="KW-0975">Bacterial flagellum</keyword>
<dbReference type="EMBL" id="BMFT01000001">
    <property type="protein sequence ID" value="GGH17689.1"/>
    <property type="molecule type" value="Genomic_DNA"/>
</dbReference>
<evidence type="ECO:0000256" key="7">
    <source>
        <dbReference type="ARBA" id="ARBA00023136"/>
    </source>
</evidence>
<dbReference type="InterPro" id="IPR006303">
    <property type="entry name" value="FliR"/>
</dbReference>
<dbReference type="NCBIfam" id="TIGR01400">
    <property type="entry name" value="fliR"/>
    <property type="match status" value="1"/>
</dbReference>
<comment type="subcellular location">
    <subcellularLocation>
        <location evidence="10">Cell membrane</location>
        <topology evidence="10">Multi-pass membrane protein</topology>
    </subcellularLocation>
    <subcellularLocation>
        <location evidence="10">Bacterial flagellum basal body</location>
    </subcellularLocation>
</comment>
<gene>
    <name evidence="11" type="primary">fliR</name>
    <name evidence="11" type="ORF">GCM10008013_13180</name>
</gene>
<evidence type="ECO:0000256" key="3">
    <source>
        <dbReference type="ARBA" id="ARBA00021717"/>
    </source>
</evidence>
<dbReference type="PRINTS" id="PR00953">
    <property type="entry name" value="TYPE3IMRPROT"/>
</dbReference>
<feature type="transmembrane region" description="Helical" evidence="10">
    <location>
        <begin position="6"/>
        <end position="29"/>
    </location>
</feature>
<feature type="transmembrane region" description="Helical" evidence="10">
    <location>
        <begin position="179"/>
        <end position="204"/>
    </location>
</feature>
<accession>A0ABQ1YA89</accession>
<dbReference type="RefSeq" id="WP_188536977.1">
    <property type="nucleotide sequence ID" value="NZ_BMFT01000001.1"/>
</dbReference>
<evidence type="ECO:0000256" key="10">
    <source>
        <dbReference type="RuleBase" id="RU362071"/>
    </source>
</evidence>
<dbReference type="Proteomes" id="UP000659344">
    <property type="component" value="Unassembled WGS sequence"/>
</dbReference>
<sequence length="262" mass="28917">METILQGLPIFMLIFCRMSAFFVVAPIFASKTVPSTFKIGISAMVAFLILLIQGTDQVIPMDLSYVLLIIREVLIGLLLGFVAYLMFTVIQIAGSFIDIQIGFGIANVIDPMTGASAPVLGNFKYMFATLLFLSMNGHHYLLDAVIRSYNWIPLSNDLFQRIYSGNLSDFLIKTFSQSFLLAFQMAAPLVVALFLTDVALGFLARSAPQFNVFVIGIPLKIIVGLGVLLILVSSFTYTFEHLFAVLFKSMQNLLGTIGDRPK</sequence>
<evidence type="ECO:0000313" key="11">
    <source>
        <dbReference type="EMBL" id="GGH17689.1"/>
    </source>
</evidence>
<keyword evidence="11" id="KW-0966">Cell projection</keyword>